<sequence>MTTDNISRRTFIIAGSVLAAMPTLGLMAQEKKVFMDWTYSQLNDQLNQGPYLPSAPELQRFATDFSEKSSKFRAQHPPKTFAYGSSNAEKLDVFAPANAKDLPVMIFIHGGEWNVGTKDAYSSLAAPFLQSNAICVVLGFDNIPPNTISGMVGQVRRAIEWVFKNAKQIGADQNKMYVSGHSSGGHLTSMMLVTEWQKQGLPANLFKGGVVLSGWTNLYPDSLSIRQQYLKLKPADIKQFSPVDYAQNVTCPVIVAYGALESPYMQMQSEIWAKKLRSHSRLAGSYRVANHNHYQMPSLFTENNNQVIKATLAMMDLV</sequence>
<keyword evidence="1" id="KW-0378">Hydrolase</keyword>
<evidence type="ECO:0000313" key="4">
    <source>
        <dbReference type="Proteomes" id="UP000229366"/>
    </source>
</evidence>
<evidence type="ECO:0000313" key="3">
    <source>
        <dbReference type="EMBL" id="PJI79526.1"/>
    </source>
</evidence>
<reference evidence="3 4" key="1">
    <citation type="submission" date="2017-11" db="EMBL/GenBank/DDBJ databases">
        <title>Genomic Encyclopedia of Type Strains, Phase III (KMG-III): the genomes of soil and plant-associated and newly described type strains.</title>
        <authorList>
            <person name="Whitman W."/>
        </authorList>
    </citation>
    <scope>NUCLEOTIDE SEQUENCE [LARGE SCALE GENOMIC DNA]</scope>
    <source>
        <strain evidence="3 4">UB-Domo-W1</strain>
    </source>
</reference>
<dbReference type="InterPro" id="IPR050300">
    <property type="entry name" value="GDXG_lipolytic_enzyme"/>
</dbReference>
<dbReference type="GO" id="GO:0016787">
    <property type="term" value="F:hydrolase activity"/>
    <property type="evidence" value="ECO:0007669"/>
    <property type="project" value="UniProtKB-KW"/>
</dbReference>
<dbReference type="InterPro" id="IPR029058">
    <property type="entry name" value="AB_hydrolase_fold"/>
</dbReference>
<dbReference type="InterPro" id="IPR049492">
    <property type="entry name" value="BD-FAE-like_dom"/>
</dbReference>
<dbReference type="PANTHER" id="PTHR48081">
    <property type="entry name" value="AB HYDROLASE SUPERFAMILY PROTEIN C4A8.06C"/>
    <property type="match status" value="1"/>
</dbReference>
<dbReference type="EMBL" id="PGTX01000003">
    <property type="protein sequence ID" value="PJI79526.1"/>
    <property type="molecule type" value="Genomic_DNA"/>
</dbReference>
<dbReference type="PANTHER" id="PTHR48081:SF33">
    <property type="entry name" value="KYNURENINE FORMAMIDASE"/>
    <property type="match status" value="1"/>
</dbReference>
<proteinExistence type="predicted"/>
<dbReference type="AlphaFoldDB" id="A0A2M8VQW0"/>
<keyword evidence="4" id="KW-1185">Reference proteome</keyword>
<dbReference type="RefSeq" id="WP_100379922.1">
    <property type="nucleotide sequence ID" value="NZ_CBCSBW010000003.1"/>
</dbReference>
<protein>
    <submittedName>
        <fullName evidence="3">Arylformamidase</fullName>
    </submittedName>
</protein>
<evidence type="ECO:0000256" key="1">
    <source>
        <dbReference type="ARBA" id="ARBA00022801"/>
    </source>
</evidence>
<feature type="domain" description="BD-FAE-like" evidence="2">
    <location>
        <begin position="91"/>
        <end position="197"/>
    </location>
</feature>
<evidence type="ECO:0000259" key="2">
    <source>
        <dbReference type="Pfam" id="PF20434"/>
    </source>
</evidence>
<gene>
    <name evidence="3" type="ORF">B0G85_1634</name>
</gene>
<name>A0A2M8VQW0_9BURK</name>
<dbReference type="Pfam" id="PF20434">
    <property type="entry name" value="BD-FAE"/>
    <property type="match status" value="1"/>
</dbReference>
<dbReference type="SUPFAM" id="SSF53474">
    <property type="entry name" value="alpha/beta-Hydrolases"/>
    <property type="match status" value="1"/>
</dbReference>
<accession>A0A2M8VQW0</accession>
<comment type="caution">
    <text evidence="3">The sequence shown here is derived from an EMBL/GenBank/DDBJ whole genome shotgun (WGS) entry which is preliminary data.</text>
</comment>
<dbReference type="Gene3D" id="3.40.50.1820">
    <property type="entry name" value="alpha/beta hydrolase"/>
    <property type="match status" value="1"/>
</dbReference>
<dbReference type="Proteomes" id="UP000229366">
    <property type="component" value="Unassembled WGS sequence"/>
</dbReference>
<organism evidence="3 4">
    <name type="scientific">Polynucleobacter brandtiae</name>
    <dbReference type="NCBI Taxonomy" id="1938816"/>
    <lineage>
        <taxon>Bacteria</taxon>
        <taxon>Pseudomonadati</taxon>
        <taxon>Pseudomonadota</taxon>
        <taxon>Betaproteobacteria</taxon>
        <taxon>Burkholderiales</taxon>
        <taxon>Burkholderiaceae</taxon>
        <taxon>Polynucleobacter</taxon>
    </lineage>
</organism>
<dbReference type="OrthoDB" id="9771666at2"/>